<comment type="caution">
    <text evidence="1">The sequence shown here is derived from an EMBL/GenBank/DDBJ whole genome shotgun (WGS) entry which is preliminary data.</text>
</comment>
<protein>
    <submittedName>
        <fullName evidence="1">Uncharacterized protein</fullName>
    </submittedName>
</protein>
<name>A0A7X6L991_9NOCA</name>
<proteinExistence type="predicted"/>
<evidence type="ECO:0000313" key="2">
    <source>
        <dbReference type="Proteomes" id="UP000540698"/>
    </source>
</evidence>
<dbReference type="AlphaFoldDB" id="A0A7X6L991"/>
<reference evidence="1 2" key="1">
    <citation type="submission" date="2020-04" db="EMBL/GenBank/DDBJ databases">
        <title>MicrobeNet Type strains.</title>
        <authorList>
            <person name="Nicholson A.C."/>
        </authorList>
    </citation>
    <scope>NUCLEOTIDE SEQUENCE [LARGE SCALE GENOMIC DNA]</scope>
    <source>
        <strain evidence="1 2">DSM 44956</strain>
    </source>
</reference>
<sequence>MIEKLENFLLYNEVDDWATISEFDGTIEKFAAEECSRACVLDVIE</sequence>
<dbReference type="EMBL" id="JAAXOS010000016">
    <property type="protein sequence ID" value="NKY30183.1"/>
    <property type="molecule type" value="Genomic_DNA"/>
</dbReference>
<gene>
    <name evidence="1" type="ORF">HGB38_28805</name>
</gene>
<accession>A0A7X6L991</accession>
<evidence type="ECO:0000313" key="1">
    <source>
        <dbReference type="EMBL" id="NKY30183.1"/>
    </source>
</evidence>
<keyword evidence="2" id="KW-1185">Reference proteome</keyword>
<dbReference type="Proteomes" id="UP000540698">
    <property type="component" value="Unassembled WGS sequence"/>
</dbReference>
<organism evidence="1 2">
    <name type="scientific">Nocardia gamkensis</name>
    <dbReference type="NCBI Taxonomy" id="352869"/>
    <lineage>
        <taxon>Bacteria</taxon>
        <taxon>Bacillati</taxon>
        <taxon>Actinomycetota</taxon>
        <taxon>Actinomycetes</taxon>
        <taxon>Mycobacteriales</taxon>
        <taxon>Nocardiaceae</taxon>
        <taxon>Nocardia</taxon>
    </lineage>
</organism>
<dbReference type="RefSeq" id="WP_157114090.1">
    <property type="nucleotide sequence ID" value="NZ_JAAXOS010000016.1"/>
</dbReference>